<feature type="region of interest" description="Disordered" evidence="7">
    <location>
        <begin position="289"/>
        <end position="645"/>
    </location>
</feature>
<feature type="compositionally biased region" description="Basic and acidic residues" evidence="7">
    <location>
        <begin position="526"/>
        <end position="551"/>
    </location>
</feature>
<feature type="compositionally biased region" description="Basic and acidic residues" evidence="7">
    <location>
        <begin position="395"/>
        <end position="416"/>
    </location>
</feature>
<gene>
    <name evidence="10" type="ORF">AAE3_LOCUS2900</name>
</gene>
<evidence type="ECO:0000313" key="11">
    <source>
        <dbReference type="Proteomes" id="UP000467700"/>
    </source>
</evidence>
<dbReference type="GO" id="GO:0008270">
    <property type="term" value="F:zinc ion binding"/>
    <property type="evidence" value="ECO:0007669"/>
    <property type="project" value="UniProtKB-KW"/>
</dbReference>
<dbReference type="GO" id="GO:0000122">
    <property type="term" value="P:negative regulation of transcription by RNA polymerase II"/>
    <property type="evidence" value="ECO:0007669"/>
    <property type="project" value="TreeGrafter"/>
</dbReference>
<comment type="subcellular location">
    <subcellularLocation>
        <location evidence="1">Nucleus</location>
    </subcellularLocation>
</comment>
<evidence type="ECO:0000256" key="5">
    <source>
        <dbReference type="ARBA" id="ARBA00022833"/>
    </source>
</evidence>
<evidence type="ECO:0000259" key="8">
    <source>
        <dbReference type="Pfam" id="PF08790"/>
    </source>
</evidence>
<accession>A0A8S0W7Y7</accession>
<keyword evidence="2" id="KW-0479">Metal-binding</keyword>
<dbReference type="PANTHER" id="PTHR13100">
    <property type="entry name" value="CELL GROWTH-REGULATING NUCLEOLAR PROTEIN LYAR"/>
    <property type="match status" value="1"/>
</dbReference>
<protein>
    <recommendedName>
        <fullName evidence="12">Zinc finger C2H2 LYAR-type domain-containing protein</fullName>
    </recommendedName>
</protein>
<dbReference type="Pfam" id="PF08790">
    <property type="entry name" value="zf-LYAR"/>
    <property type="match status" value="1"/>
</dbReference>
<reference evidence="10 11" key="1">
    <citation type="submission" date="2020-01" db="EMBL/GenBank/DDBJ databases">
        <authorList>
            <person name="Gupta K D."/>
        </authorList>
    </citation>
    <scope>NUCLEOTIDE SEQUENCE [LARGE SCALE GENOMIC DNA]</scope>
</reference>
<keyword evidence="3" id="KW-0677">Repeat</keyword>
<feature type="compositionally biased region" description="Basic and acidic residues" evidence="7">
    <location>
        <begin position="444"/>
        <end position="468"/>
    </location>
</feature>
<dbReference type="GO" id="GO:0003677">
    <property type="term" value="F:DNA binding"/>
    <property type="evidence" value="ECO:0007669"/>
    <property type="project" value="InterPro"/>
</dbReference>
<feature type="domain" description="Zinc finger C2H2 LYAR-type" evidence="8">
    <location>
        <begin position="256"/>
        <end position="284"/>
    </location>
</feature>
<dbReference type="InterPro" id="IPR039999">
    <property type="entry name" value="LYAR"/>
</dbReference>
<name>A0A8S0W7Y7_CYCAE</name>
<evidence type="ECO:0000256" key="4">
    <source>
        <dbReference type="ARBA" id="ARBA00022771"/>
    </source>
</evidence>
<dbReference type="Gene3D" id="3.30.1490.490">
    <property type="match status" value="1"/>
</dbReference>
<dbReference type="SUPFAM" id="SSF57667">
    <property type="entry name" value="beta-beta-alpha zinc fingers"/>
    <property type="match status" value="1"/>
</dbReference>
<dbReference type="InterPro" id="IPR046522">
    <property type="entry name" value="DUF6699"/>
</dbReference>
<proteinExistence type="predicted"/>
<feature type="compositionally biased region" description="Polar residues" evidence="7">
    <location>
        <begin position="295"/>
        <end position="307"/>
    </location>
</feature>
<dbReference type="InterPro" id="IPR014898">
    <property type="entry name" value="Znf_C2H2_LYAR"/>
</dbReference>
<dbReference type="Pfam" id="PF20415">
    <property type="entry name" value="DUF6699"/>
    <property type="match status" value="1"/>
</dbReference>
<evidence type="ECO:0000256" key="1">
    <source>
        <dbReference type="ARBA" id="ARBA00004123"/>
    </source>
</evidence>
<dbReference type="GO" id="GO:0006364">
    <property type="term" value="P:rRNA processing"/>
    <property type="evidence" value="ECO:0007669"/>
    <property type="project" value="TreeGrafter"/>
</dbReference>
<dbReference type="Proteomes" id="UP000467700">
    <property type="component" value="Unassembled WGS sequence"/>
</dbReference>
<keyword evidence="6" id="KW-0539">Nucleus</keyword>
<evidence type="ECO:0008006" key="12">
    <source>
        <dbReference type="Google" id="ProtNLM"/>
    </source>
</evidence>
<evidence type="ECO:0000256" key="2">
    <source>
        <dbReference type="ARBA" id="ARBA00022723"/>
    </source>
</evidence>
<keyword evidence="4" id="KW-0863">Zinc-finger</keyword>
<evidence type="ECO:0000259" key="9">
    <source>
        <dbReference type="Pfam" id="PF20415"/>
    </source>
</evidence>
<feature type="compositionally biased region" description="Low complexity" evidence="7">
    <location>
        <begin position="308"/>
        <end position="323"/>
    </location>
</feature>
<evidence type="ECO:0000256" key="6">
    <source>
        <dbReference type="ARBA" id="ARBA00023242"/>
    </source>
</evidence>
<evidence type="ECO:0000256" key="3">
    <source>
        <dbReference type="ARBA" id="ARBA00022737"/>
    </source>
</evidence>
<keyword evidence="5" id="KW-0862">Zinc</keyword>
<feature type="compositionally biased region" description="Polar residues" evidence="7">
    <location>
        <begin position="324"/>
        <end position="376"/>
    </location>
</feature>
<dbReference type="GO" id="GO:0005730">
    <property type="term" value="C:nucleolus"/>
    <property type="evidence" value="ECO:0007669"/>
    <property type="project" value="TreeGrafter"/>
</dbReference>
<organism evidence="10 11">
    <name type="scientific">Cyclocybe aegerita</name>
    <name type="common">Black poplar mushroom</name>
    <name type="synonym">Agrocybe aegerita</name>
    <dbReference type="NCBI Taxonomy" id="1973307"/>
    <lineage>
        <taxon>Eukaryota</taxon>
        <taxon>Fungi</taxon>
        <taxon>Dikarya</taxon>
        <taxon>Basidiomycota</taxon>
        <taxon>Agaricomycotina</taxon>
        <taxon>Agaricomycetes</taxon>
        <taxon>Agaricomycetidae</taxon>
        <taxon>Agaricales</taxon>
        <taxon>Agaricineae</taxon>
        <taxon>Bolbitiaceae</taxon>
        <taxon>Cyclocybe</taxon>
    </lineage>
</organism>
<evidence type="ECO:0000313" key="10">
    <source>
        <dbReference type="EMBL" id="CAA7260726.1"/>
    </source>
</evidence>
<dbReference type="PANTHER" id="PTHR13100:SF10">
    <property type="entry name" value="CELL GROWTH-REGULATING NUCLEOLAR PROTEIN"/>
    <property type="match status" value="1"/>
</dbReference>
<sequence length="645" mass="70845">MTSWPPPPAWVPTTAYVPTVDPRFSMPTGYPQQLQPSPPWFTHPLPAQPDPYRTNASPAATAHRSIKYPSLNPALAEDTTMLRYDLKQKPSTSIMPSIYYHYRVMPVIANSCHRLRIICKAFPWQIDISTQGSVTCGDLWEAVYAALQEPIADSEWGFLITQEGKRAAVEKAAKKRLELEPMSDKRPKRIDYLGDMTLFRGLERDEDFAKLRQLPFAPTSDRPPPDILGLDCILGCGDVVKKPKLDQHRLRCHTGFDCIDCSKTFNTPGEYKGHTSCISEAEKYQKGLYKGPKTGASQSNGPASQSVTPAESTTSAAAEPASAQRASNAQWNHRPTPQTNGYHQRGQNSHNGWGRNYSKSTGANDTPLGASTRNSPVNPPATPTPIVQTPAPAVEKTKTNGKEKKRKNISEDKVDADAPSNKKAKLAVDPASISLPDSPAPSTTEEKKEKKSKKGKEAKEAKEGENGEKKKKKGKKSKGEETAIAEVAAHDEESKKDKKKSKKSKDVEEAAGPASLHSSGGEVNGSEEKEKKKRKKDGDGEKKKKKDKDELAPALDTMEVDSTPAGVEKRKKKKDQKDRSAPAAEAMDVDVDPTTTVGLKEKKKKEKIPSDGIEVNSTPADEPKEKDKKEKKQKKDKKQKDIAIS</sequence>
<keyword evidence="11" id="KW-1185">Reference proteome</keyword>
<dbReference type="AlphaFoldDB" id="A0A8S0W7Y7"/>
<dbReference type="OrthoDB" id="21474at2759"/>
<dbReference type="EMBL" id="CACVBS010000030">
    <property type="protein sequence ID" value="CAA7260726.1"/>
    <property type="molecule type" value="Genomic_DNA"/>
</dbReference>
<evidence type="ECO:0000256" key="7">
    <source>
        <dbReference type="SAM" id="MobiDB-lite"/>
    </source>
</evidence>
<feature type="compositionally biased region" description="Basic and acidic residues" evidence="7">
    <location>
        <begin position="621"/>
        <end position="630"/>
    </location>
</feature>
<dbReference type="InterPro" id="IPR036236">
    <property type="entry name" value="Znf_C2H2_sf"/>
</dbReference>
<feature type="domain" description="DUF6699" evidence="9">
    <location>
        <begin position="82"/>
        <end position="207"/>
    </location>
</feature>
<comment type="caution">
    <text evidence="10">The sequence shown here is derived from an EMBL/GenBank/DDBJ whole genome shotgun (WGS) entry which is preliminary data.</text>
</comment>